<protein>
    <submittedName>
        <fullName evidence="2">Uncharacterized protein</fullName>
    </submittedName>
</protein>
<organism evidence="2 3">
    <name type="scientific">Batillaria attramentaria</name>
    <dbReference type="NCBI Taxonomy" id="370345"/>
    <lineage>
        <taxon>Eukaryota</taxon>
        <taxon>Metazoa</taxon>
        <taxon>Spiralia</taxon>
        <taxon>Lophotrochozoa</taxon>
        <taxon>Mollusca</taxon>
        <taxon>Gastropoda</taxon>
        <taxon>Caenogastropoda</taxon>
        <taxon>Sorbeoconcha</taxon>
        <taxon>Cerithioidea</taxon>
        <taxon>Batillariidae</taxon>
        <taxon>Batillaria</taxon>
    </lineage>
</organism>
<proteinExistence type="predicted"/>
<reference evidence="2 3" key="1">
    <citation type="journal article" date="2023" name="Sci. Data">
        <title>Genome assembly of the Korean intertidal mud-creeper Batillaria attramentaria.</title>
        <authorList>
            <person name="Patra A.K."/>
            <person name="Ho P.T."/>
            <person name="Jun S."/>
            <person name="Lee S.J."/>
            <person name="Kim Y."/>
            <person name="Won Y.J."/>
        </authorList>
    </citation>
    <scope>NUCLEOTIDE SEQUENCE [LARGE SCALE GENOMIC DNA]</scope>
    <source>
        <strain evidence="2">Wonlab-2016</strain>
    </source>
</reference>
<accession>A0ABD0M0X3</accession>
<name>A0ABD0M0X3_9CAEN</name>
<dbReference type="EMBL" id="JACVVK020000013">
    <property type="protein sequence ID" value="KAK7504882.1"/>
    <property type="molecule type" value="Genomic_DNA"/>
</dbReference>
<comment type="caution">
    <text evidence="2">The sequence shown here is derived from an EMBL/GenBank/DDBJ whole genome shotgun (WGS) entry which is preliminary data.</text>
</comment>
<keyword evidence="3" id="KW-1185">Reference proteome</keyword>
<evidence type="ECO:0000256" key="1">
    <source>
        <dbReference type="SAM" id="MobiDB-lite"/>
    </source>
</evidence>
<feature type="compositionally biased region" description="Basic and acidic residues" evidence="1">
    <location>
        <begin position="48"/>
        <end position="66"/>
    </location>
</feature>
<sequence>MDQGLGLLVAYRRINRYSHARACGSSNFAHFRFLLIWPLEMASFVRGEEDPHSRDSIGRKREEEGLVKNSGN</sequence>
<gene>
    <name evidence="2" type="ORF">BaRGS_00003910</name>
</gene>
<feature type="region of interest" description="Disordered" evidence="1">
    <location>
        <begin position="48"/>
        <end position="72"/>
    </location>
</feature>
<dbReference type="Proteomes" id="UP001519460">
    <property type="component" value="Unassembled WGS sequence"/>
</dbReference>
<evidence type="ECO:0000313" key="3">
    <source>
        <dbReference type="Proteomes" id="UP001519460"/>
    </source>
</evidence>
<dbReference type="AlphaFoldDB" id="A0ABD0M0X3"/>
<evidence type="ECO:0000313" key="2">
    <source>
        <dbReference type="EMBL" id="KAK7504882.1"/>
    </source>
</evidence>